<keyword evidence="3" id="KW-0969">Cilium</keyword>
<name>A0A9D1FGY9_9BACT</name>
<dbReference type="PANTHER" id="PTHR30435:SF19">
    <property type="entry name" value="FLAGELLAR BASAL-BODY ROD PROTEIN FLGG"/>
    <property type="match status" value="1"/>
</dbReference>
<comment type="similarity">
    <text evidence="1">Belongs to the flagella basal body rod proteins family.</text>
</comment>
<gene>
    <name evidence="3" type="ORF">IAA86_00700</name>
</gene>
<dbReference type="GO" id="GO:0071978">
    <property type="term" value="P:bacterial-type flagellum-dependent swarming motility"/>
    <property type="evidence" value="ECO:0007669"/>
    <property type="project" value="TreeGrafter"/>
</dbReference>
<dbReference type="Proteomes" id="UP000886865">
    <property type="component" value="Unassembled WGS sequence"/>
</dbReference>
<organism evidence="3 4">
    <name type="scientific">Candidatus Galligastranaerophilus intestinavium</name>
    <dbReference type="NCBI Taxonomy" id="2840836"/>
    <lineage>
        <taxon>Bacteria</taxon>
        <taxon>Candidatus Galligastranaerophilus</taxon>
    </lineage>
</organism>
<dbReference type="AlphaFoldDB" id="A0A9D1FGY9"/>
<protein>
    <submittedName>
        <fullName evidence="3">Flagellar hook basal-body protein</fullName>
    </submittedName>
</protein>
<dbReference type="InterPro" id="IPR053967">
    <property type="entry name" value="LlgE_F_G-like_D1"/>
</dbReference>
<evidence type="ECO:0000256" key="1">
    <source>
        <dbReference type="ARBA" id="ARBA00009677"/>
    </source>
</evidence>
<comment type="caution">
    <text evidence="3">The sequence shown here is derived from an EMBL/GenBank/DDBJ whole genome shotgun (WGS) entry which is preliminary data.</text>
</comment>
<dbReference type="PANTHER" id="PTHR30435">
    <property type="entry name" value="FLAGELLAR PROTEIN"/>
    <property type="match status" value="1"/>
</dbReference>
<dbReference type="EMBL" id="DVJQ01000007">
    <property type="protein sequence ID" value="HIS73519.1"/>
    <property type="molecule type" value="Genomic_DNA"/>
</dbReference>
<feature type="domain" description="Flagellar hook protein FlgE/F/G-like D1" evidence="2">
    <location>
        <begin position="73"/>
        <end position="116"/>
    </location>
</feature>
<sequence>MRDAYVNAINIQAATRNWMDAVTENMVNMYTPGYRENQVTFKTFLDAVQLDGYLKNTGQGKAIPGTSVENVYLEGNGYFVVRNDEGRLAYTRLGEFKFDGEGVYKSADGSKVQGYILNDRGEIMSGTRSLTDAEFDETTANGGALSVPTTEIKLWIDPDNGKFLGKYDEYEIKGDGILYGKTNGGKESTPLYKIATMNFHNPQELYQYKDGYYVETAESGRPVVSKAEITSGMLEISNIDFKANATYYKEAQMQMELSNKLISSYKQLLQNALQLLD</sequence>
<evidence type="ECO:0000313" key="4">
    <source>
        <dbReference type="Proteomes" id="UP000886865"/>
    </source>
</evidence>
<dbReference type="Pfam" id="PF22692">
    <property type="entry name" value="LlgE_F_G_D1"/>
    <property type="match status" value="1"/>
</dbReference>
<keyword evidence="3" id="KW-0282">Flagellum</keyword>
<evidence type="ECO:0000313" key="3">
    <source>
        <dbReference type="EMBL" id="HIS73519.1"/>
    </source>
</evidence>
<dbReference type="InterPro" id="IPR037925">
    <property type="entry name" value="FlgE/F/G-like"/>
</dbReference>
<evidence type="ECO:0000259" key="2">
    <source>
        <dbReference type="Pfam" id="PF22692"/>
    </source>
</evidence>
<reference evidence="3" key="1">
    <citation type="submission" date="2020-10" db="EMBL/GenBank/DDBJ databases">
        <authorList>
            <person name="Gilroy R."/>
        </authorList>
    </citation>
    <scope>NUCLEOTIDE SEQUENCE</scope>
    <source>
        <strain evidence="3">CHK152-2871</strain>
    </source>
</reference>
<keyword evidence="3" id="KW-0966">Cell projection</keyword>
<accession>A0A9D1FGY9</accession>
<dbReference type="SUPFAM" id="SSF117143">
    <property type="entry name" value="Flagellar hook protein flgE"/>
    <property type="match status" value="1"/>
</dbReference>
<dbReference type="GO" id="GO:0009288">
    <property type="term" value="C:bacterial-type flagellum"/>
    <property type="evidence" value="ECO:0007669"/>
    <property type="project" value="TreeGrafter"/>
</dbReference>
<reference evidence="3" key="2">
    <citation type="journal article" date="2021" name="PeerJ">
        <title>Extensive microbial diversity within the chicken gut microbiome revealed by metagenomics and culture.</title>
        <authorList>
            <person name="Gilroy R."/>
            <person name="Ravi A."/>
            <person name="Getino M."/>
            <person name="Pursley I."/>
            <person name="Horton D.L."/>
            <person name="Alikhan N.F."/>
            <person name="Baker D."/>
            <person name="Gharbi K."/>
            <person name="Hall N."/>
            <person name="Watson M."/>
            <person name="Adriaenssens E.M."/>
            <person name="Foster-Nyarko E."/>
            <person name="Jarju S."/>
            <person name="Secka A."/>
            <person name="Antonio M."/>
            <person name="Oren A."/>
            <person name="Chaudhuri R.R."/>
            <person name="La Ragione R."/>
            <person name="Hildebrand F."/>
            <person name="Pallen M.J."/>
        </authorList>
    </citation>
    <scope>NUCLEOTIDE SEQUENCE</scope>
    <source>
        <strain evidence="3">CHK152-2871</strain>
    </source>
</reference>
<proteinExistence type="inferred from homology"/>